<evidence type="ECO:0000313" key="1">
    <source>
        <dbReference type="EMBL" id="GAL91968.1"/>
    </source>
</evidence>
<proteinExistence type="predicted"/>
<gene>
    <name evidence="1" type="ORF">N44_00256</name>
</gene>
<protein>
    <submittedName>
        <fullName evidence="1">Uncharacterized protein</fullName>
    </submittedName>
</protein>
<reference evidence="2" key="1">
    <citation type="journal article" date="2015" name="Genome">
        <title>Whole Genome Sequence of the Non-Microcystin-Producing Microcystis aeruginosa Strain NIES-44.</title>
        <authorList>
            <person name="Okano K."/>
            <person name="Miyata N."/>
            <person name="Ozaki Y."/>
        </authorList>
    </citation>
    <scope>NUCLEOTIDE SEQUENCE [LARGE SCALE GENOMIC DNA]</scope>
    <source>
        <strain evidence="2">NIES-44</strain>
    </source>
</reference>
<dbReference type="AlphaFoldDB" id="A0A0A1VRC2"/>
<organism evidence="1 2">
    <name type="scientific">Microcystis aeruginosa NIES-44</name>
    <dbReference type="NCBI Taxonomy" id="449439"/>
    <lineage>
        <taxon>Bacteria</taxon>
        <taxon>Bacillati</taxon>
        <taxon>Cyanobacteriota</taxon>
        <taxon>Cyanophyceae</taxon>
        <taxon>Oscillatoriophycideae</taxon>
        <taxon>Chroococcales</taxon>
        <taxon>Microcystaceae</taxon>
        <taxon>Microcystis</taxon>
    </lineage>
</organism>
<sequence>MGTPISMVCFWGTISNTIFLYSWQVSSTLAPRCRGVGGVGG</sequence>
<name>A0A0A1VRC2_MICAE</name>
<accession>A0A0A1VRC2</accession>
<evidence type="ECO:0000313" key="2">
    <source>
        <dbReference type="Proteomes" id="UP000030321"/>
    </source>
</evidence>
<dbReference type="EMBL" id="BBPA01000015">
    <property type="protein sequence ID" value="GAL91968.1"/>
    <property type="molecule type" value="Genomic_DNA"/>
</dbReference>
<comment type="caution">
    <text evidence="1">The sequence shown here is derived from an EMBL/GenBank/DDBJ whole genome shotgun (WGS) entry which is preliminary data.</text>
</comment>
<dbReference type="Proteomes" id="UP000030321">
    <property type="component" value="Unassembled WGS sequence"/>
</dbReference>